<feature type="region of interest" description="Disordered" evidence="1">
    <location>
        <begin position="1"/>
        <end position="83"/>
    </location>
</feature>
<dbReference type="RefSeq" id="XP_029222760.1">
    <property type="nucleotide sequence ID" value="XM_029359847.1"/>
</dbReference>
<dbReference type="OrthoDB" id="329534at2759"/>
<gene>
    <name evidence="2" type="ORF">BESB_010930</name>
</gene>
<evidence type="ECO:0000313" key="2">
    <source>
        <dbReference type="EMBL" id="PFH38751.1"/>
    </source>
</evidence>
<feature type="compositionally biased region" description="Polar residues" evidence="1">
    <location>
        <begin position="1"/>
        <end position="11"/>
    </location>
</feature>
<feature type="compositionally biased region" description="Basic and acidic residues" evidence="1">
    <location>
        <begin position="169"/>
        <end position="184"/>
    </location>
</feature>
<feature type="region of interest" description="Disordered" evidence="1">
    <location>
        <begin position="98"/>
        <end position="120"/>
    </location>
</feature>
<dbReference type="KEGG" id="bbes:BESB_010930"/>
<dbReference type="Proteomes" id="UP000224006">
    <property type="component" value="Chromosome I"/>
</dbReference>
<dbReference type="EMBL" id="NWUJ01000001">
    <property type="protein sequence ID" value="PFH38751.1"/>
    <property type="molecule type" value="Genomic_DNA"/>
</dbReference>
<sequence length="752" mass="83915">MAFESQISPPSFQYKVLAPPRPKDAAAPAQPPQAHPPKSGRNGFFYFSSASASQDASSIPERSPVRRCDPALPAKGSSAAPFSASATCRERLVDVRLQPAAGGRSENPRPVASPPLPQRMPRLSQGFDRQDRGVALEMAARVILGEEPVRPLIPRTGFDFASSTVRFARRSEAADADAQREERGGRRRKQMQFEGCEEEFLSLDHVKAATQAAAPSSSRLPDAFAEAKAARRPLGQSEGNHASRRAPCKKEPVLPRGKVHVPPVAADEVALFTKLQETEVVTKDDSKSMATRMRCRNVLLCYALLDPYNQGYIDVQEACDIIGNIHKQDKEVAELLLAQLQEVLAFVSARGVIEKQDFLTQVLRRVESDIAGLTPFHCLRNSSNPIAAAWQRGRPFTTVLNRSFYQGDYVPAGVKQHAHQAEAFGMQFSLQRRGGGRVAVQTAEPVVSQARPRARGTLADHIRRGKLRRLKKEQQIKEDLVHKELSECTFHPKTTPLRPASEPFPSREKVRRMVEEQDNAARRRGLFIEHDVADASEHVLALPPELSEEDKKAIQKQHEKDHGLVSNEGAGNFVTWVMHKGDPGMNPLEWRDTLKEKQLPEVPLDNDDDFGWSTCDIRRLLEADVKPEPIALKAPLGLERGKPDLRHSQPRLRGPVPFGDIFIQAPYVAERQCSKFDRLVPDAPEPLDDGMSRIGMYESENRLRIDALPAYYRQPLRTLVECKDSQDGGRLPTKKEKAARLQQYLRILEETC</sequence>
<protein>
    <recommendedName>
        <fullName evidence="4">EF-hand domain-containing protein</fullName>
    </recommendedName>
</protein>
<dbReference type="STRING" id="94643.A0A2A9MPT5"/>
<evidence type="ECO:0000313" key="3">
    <source>
        <dbReference type="Proteomes" id="UP000224006"/>
    </source>
</evidence>
<evidence type="ECO:0000256" key="1">
    <source>
        <dbReference type="SAM" id="MobiDB-lite"/>
    </source>
</evidence>
<feature type="region of interest" description="Disordered" evidence="1">
    <location>
        <begin position="169"/>
        <end position="191"/>
    </location>
</feature>
<dbReference type="GeneID" id="40306155"/>
<feature type="compositionally biased region" description="Low complexity" evidence="1">
    <location>
        <begin position="48"/>
        <end position="58"/>
    </location>
</feature>
<organism evidence="2 3">
    <name type="scientific">Besnoitia besnoiti</name>
    <name type="common">Apicomplexan protozoan</name>
    <dbReference type="NCBI Taxonomy" id="94643"/>
    <lineage>
        <taxon>Eukaryota</taxon>
        <taxon>Sar</taxon>
        <taxon>Alveolata</taxon>
        <taxon>Apicomplexa</taxon>
        <taxon>Conoidasida</taxon>
        <taxon>Coccidia</taxon>
        <taxon>Eucoccidiorida</taxon>
        <taxon>Eimeriorina</taxon>
        <taxon>Sarcocystidae</taxon>
        <taxon>Besnoitia</taxon>
    </lineage>
</organism>
<comment type="caution">
    <text evidence="2">The sequence shown here is derived from an EMBL/GenBank/DDBJ whole genome shotgun (WGS) entry which is preliminary data.</text>
</comment>
<dbReference type="VEuPathDB" id="ToxoDB:BESB_010930"/>
<keyword evidence="3" id="KW-1185">Reference proteome</keyword>
<evidence type="ECO:0008006" key="4">
    <source>
        <dbReference type="Google" id="ProtNLM"/>
    </source>
</evidence>
<accession>A0A2A9MPT5</accession>
<dbReference type="AlphaFoldDB" id="A0A2A9MPT5"/>
<name>A0A2A9MPT5_BESBE</name>
<reference evidence="2 3" key="1">
    <citation type="submission" date="2017-09" db="EMBL/GenBank/DDBJ databases">
        <title>Genome sequencing of Besnoitia besnoiti strain Bb-Ger1.</title>
        <authorList>
            <person name="Schares G."/>
            <person name="Venepally P."/>
            <person name="Lorenzi H.A."/>
        </authorList>
    </citation>
    <scope>NUCLEOTIDE SEQUENCE [LARGE SCALE GENOMIC DNA]</scope>
    <source>
        <strain evidence="2 3">Bb-Ger1</strain>
    </source>
</reference>
<proteinExistence type="predicted"/>